<protein>
    <recommendedName>
        <fullName evidence="1">HTH cro/C1-type domain-containing protein</fullName>
    </recommendedName>
</protein>
<dbReference type="SMART" id="SM00530">
    <property type="entry name" value="HTH_XRE"/>
    <property type="match status" value="1"/>
</dbReference>
<reference evidence="2 3" key="2">
    <citation type="journal article" date="2012" name="J. Biosci. Bioeng.">
        <title>Complete genome sequence and characterization of the N-acylhomoserine lactone-degrading gene of the potato leaf-associated Solibacillus silvestris.</title>
        <authorList>
            <person name="Morohoshi T."/>
            <person name="Tominaga Y."/>
            <person name="Someya N."/>
            <person name="Ikeda T."/>
        </authorList>
    </citation>
    <scope>NUCLEOTIDE SEQUENCE [LARGE SCALE GENOMIC DNA]</scope>
    <source>
        <strain evidence="2 3">StLB046</strain>
    </source>
</reference>
<dbReference type="Gene3D" id="1.10.260.40">
    <property type="entry name" value="lambda repressor-like DNA-binding domains"/>
    <property type="match status" value="1"/>
</dbReference>
<dbReference type="KEGG" id="siv:SSIL_1454"/>
<gene>
    <name evidence="2" type="ordered locus">SSIL_1454</name>
</gene>
<evidence type="ECO:0000313" key="3">
    <source>
        <dbReference type="Proteomes" id="UP000006691"/>
    </source>
</evidence>
<dbReference type="PROSITE" id="PS50943">
    <property type="entry name" value="HTH_CROC1"/>
    <property type="match status" value="1"/>
</dbReference>
<dbReference type="Proteomes" id="UP000006691">
    <property type="component" value="Chromosome"/>
</dbReference>
<dbReference type="Pfam" id="PF13443">
    <property type="entry name" value="HTH_26"/>
    <property type="match status" value="1"/>
</dbReference>
<proteinExistence type="predicted"/>
<evidence type="ECO:0000259" key="1">
    <source>
        <dbReference type="PROSITE" id="PS50943"/>
    </source>
</evidence>
<dbReference type="AlphaFoldDB" id="F2F3C9"/>
<dbReference type="HOGENOM" id="CLU_066192_31_4_9"/>
<keyword evidence="3" id="KW-1185">Reference proteome</keyword>
<dbReference type="CDD" id="cd00093">
    <property type="entry name" value="HTH_XRE"/>
    <property type="match status" value="1"/>
</dbReference>
<feature type="domain" description="HTH cro/C1-type" evidence="1">
    <location>
        <begin position="9"/>
        <end position="65"/>
    </location>
</feature>
<dbReference type="EMBL" id="AP012157">
    <property type="protein sequence ID" value="BAK15877.1"/>
    <property type="molecule type" value="Genomic_DNA"/>
</dbReference>
<reference evidence="3" key="1">
    <citation type="submission" date="2011-04" db="EMBL/GenBank/DDBJ databases">
        <title>Genome sequence of Solibacillus silvestris StLB046.</title>
        <authorList>
            <person name="Morohoshi T."/>
            <person name="Someya N."/>
            <person name="Ikeda T."/>
        </authorList>
    </citation>
    <scope>NUCLEOTIDE SEQUENCE [LARGE SCALE GENOMIC DNA]</scope>
    <source>
        <strain evidence="3">StLB046</strain>
    </source>
</reference>
<organism evidence="2 3">
    <name type="scientific">Solibacillus silvestris (strain StLB046)</name>
    <name type="common">Bacillus silvestris</name>
    <dbReference type="NCBI Taxonomy" id="1002809"/>
    <lineage>
        <taxon>Bacteria</taxon>
        <taxon>Bacillati</taxon>
        <taxon>Bacillota</taxon>
        <taxon>Bacilli</taxon>
        <taxon>Bacillales</taxon>
        <taxon>Caryophanaceae</taxon>
        <taxon>Solibacillus</taxon>
    </lineage>
</organism>
<dbReference type="GO" id="GO:0003677">
    <property type="term" value="F:DNA binding"/>
    <property type="evidence" value="ECO:0007669"/>
    <property type="project" value="InterPro"/>
</dbReference>
<dbReference type="InterPro" id="IPR010982">
    <property type="entry name" value="Lambda_DNA-bd_dom_sf"/>
</dbReference>
<dbReference type="InterPro" id="IPR001387">
    <property type="entry name" value="Cro/C1-type_HTH"/>
</dbReference>
<evidence type="ECO:0000313" key="2">
    <source>
        <dbReference type="EMBL" id="BAK15877.1"/>
    </source>
</evidence>
<dbReference type="eggNOG" id="COG3655">
    <property type="taxonomic scope" value="Bacteria"/>
</dbReference>
<dbReference type="STRING" id="1002809.SSIL_1454"/>
<name>F2F3C9_SOLSS</name>
<sequence>MVREIEIKLQQLLIDHKMTYQELSKITGLSTRAISDMVNNKQERILKEAIIKIADTFEIEDIREIIDFKK</sequence>
<dbReference type="RefSeq" id="WP_014823330.1">
    <property type="nucleotide sequence ID" value="NC_018065.1"/>
</dbReference>
<dbReference type="SUPFAM" id="SSF47413">
    <property type="entry name" value="lambda repressor-like DNA-binding domains"/>
    <property type="match status" value="1"/>
</dbReference>
<accession>F2F3C9</accession>